<dbReference type="AntiFam" id="ANF00012">
    <property type="entry name" value="tRNA translation"/>
</dbReference>
<proteinExistence type="predicted"/>
<protein>
    <submittedName>
        <fullName evidence="1">Uncharacterized protein</fullName>
    </submittedName>
</protein>
<dbReference type="EMBL" id="FLUB01000013">
    <property type="protein sequence ID" value="SBV62864.1"/>
    <property type="molecule type" value="Genomic_DNA"/>
</dbReference>
<gene>
    <name evidence="1" type="ORF">KM92CIT3_200367</name>
</gene>
<sequence>MLAIISQTMKQQFCCYLGEDGASGRIRTSDRSVRSRVLYPAELRMHRELLFTTDTAKKMVHPRGLLGCASPCGPLLKQRYSPWYWRLSRRP</sequence>
<reference evidence="1" key="1">
    <citation type="submission" date="2016-04" db="EMBL/GenBank/DDBJ databases">
        <authorList>
            <person name="Evans L.H."/>
            <person name="Alamgir A."/>
            <person name="Owens N."/>
            <person name="Weber N.D."/>
            <person name="Virtaneva K."/>
            <person name="Barbian K."/>
            <person name="Babar A."/>
            <person name="Rosenke K."/>
        </authorList>
    </citation>
    <scope>NUCLEOTIDE SEQUENCE</scope>
    <source>
        <strain evidence="1">92-3</strain>
    </source>
</reference>
<dbReference type="AlphaFoldDB" id="A0A212I7T6"/>
<accession>A0A212I7T6</accession>
<name>A0A212I7T6_9ENTR</name>
<organism evidence="1">
    <name type="scientific">uncultured Citrobacter sp</name>
    <dbReference type="NCBI Taxonomy" id="200446"/>
    <lineage>
        <taxon>Bacteria</taxon>
        <taxon>Pseudomonadati</taxon>
        <taxon>Pseudomonadota</taxon>
        <taxon>Gammaproteobacteria</taxon>
        <taxon>Enterobacterales</taxon>
        <taxon>Enterobacteriaceae</taxon>
        <taxon>Citrobacter</taxon>
        <taxon>environmental samples</taxon>
    </lineage>
</organism>
<evidence type="ECO:0000313" key="1">
    <source>
        <dbReference type="EMBL" id="SBV62864.1"/>
    </source>
</evidence>